<reference evidence="3 4" key="1">
    <citation type="submission" date="2019-11" db="EMBL/GenBank/DDBJ databases">
        <title>Whole genome sequence of Haloferax sp. MBLA0076.</title>
        <authorList>
            <person name="Seo M.-J."/>
            <person name="Cho E.-S."/>
        </authorList>
    </citation>
    <scope>NUCLEOTIDE SEQUENCE [LARGE SCALE GENOMIC DNA]</scope>
    <source>
        <strain evidence="3 4">MBLA0076</strain>
    </source>
</reference>
<proteinExistence type="predicted"/>
<accession>A0A6A8GL53</accession>
<evidence type="ECO:0000313" key="4">
    <source>
        <dbReference type="Proteomes" id="UP000439022"/>
    </source>
</evidence>
<dbReference type="AlphaFoldDB" id="A0A6A8GL53"/>
<gene>
    <name evidence="3" type="ORF">GJR96_10470</name>
</gene>
<evidence type="ECO:0000259" key="2">
    <source>
        <dbReference type="Pfam" id="PF26402"/>
    </source>
</evidence>
<comment type="caution">
    <text evidence="3">The sequence shown here is derived from an EMBL/GenBank/DDBJ whole genome shotgun (WGS) entry which is preliminary data.</text>
</comment>
<dbReference type="RefSeq" id="WP_151162886.1">
    <property type="nucleotide sequence ID" value="NZ_WKJO01000001.1"/>
</dbReference>
<feature type="transmembrane region" description="Helical" evidence="1">
    <location>
        <begin position="94"/>
        <end position="117"/>
    </location>
</feature>
<name>A0A6A8GL53_9EURY</name>
<keyword evidence="1" id="KW-0472">Membrane</keyword>
<feature type="transmembrane region" description="Helical" evidence="1">
    <location>
        <begin position="6"/>
        <end position="30"/>
    </location>
</feature>
<keyword evidence="1" id="KW-0812">Transmembrane</keyword>
<protein>
    <recommendedName>
        <fullName evidence="2">DUF8100 domain-containing protein</fullName>
    </recommendedName>
</protein>
<keyword evidence="1" id="KW-1133">Transmembrane helix</keyword>
<dbReference type="Pfam" id="PF26402">
    <property type="entry name" value="DUF8100"/>
    <property type="match status" value="1"/>
</dbReference>
<dbReference type="EMBL" id="WKJO01000001">
    <property type="protein sequence ID" value="MRX22380.1"/>
    <property type="molecule type" value="Genomic_DNA"/>
</dbReference>
<dbReference type="Proteomes" id="UP000439022">
    <property type="component" value="Unassembled WGS sequence"/>
</dbReference>
<keyword evidence="4" id="KW-1185">Reference proteome</keyword>
<evidence type="ECO:0000313" key="3">
    <source>
        <dbReference type="EMBL" id="MRX22380.1"/>
    </source>
</evidence>
<sequence length="137" mass="14678">MDYTQTRTFVLGLALVGVVAVEFGLVFVLAKSLQIMTLATLDARPDSIIAALLLGLVPGVVLGAVVPFLFQYFVYFNRLSSKPAVRASVMSLTVGTYAALFFYHPVTAVIYAFVYLASRVTTLTGIYGGSRITSALA</sequence>
<organism evidence="3 4">
    <name type="scientific">Haloferax litoreum</name>
    <dbReference type="NCBI Taxonomy" id="2666140"/>
    <lineage>
        <taxon>Archaea</taxon>
        <taxon>Methanobacteriati</taxon>
        <taxon>Methanobacteriota</taxon>
        <taxon>Stenosarchaea group</taxon>
        <taxon>Halobacteria</taxon>
        <taxon>Halobacteriales</taxon>
        <taxon>Haloferacaceae</taxon>
        <taxon>Haloferax</taxon>
    </lineage>
</organism>
<feature type="transmembrane region" description="Helical" evidence="1">
    <location>
        <begin position="51"/>
        <end position="74"/>
    </location>
</feature>
<evidence type="ECO:0000256" key="1">
    <source>
        <dbReference type="SAM" id="Phobius"/>
    </source>
</evidence>
<dbReference type="InterPro" id="IPR058413">
    <property type="entry name" value="DUF8100"/>
</dbReference>
<feature type="domain" description="DUF8100" evidence="2">
    <location>
        <begin position="1"/>
        <end position="135"/>
    </location>
</feature>